<evidence type="ECO:0000256" key="1">
    <source>
        <dbReference type="SAM" id="MobiDB-lite"/>
    </source>
</evidence>
<gene>
    <name evidence="2" type="ORF">BU14_0413s0002</name>
</gene>
<feature type="region of interest" description="Disordered" evidence="1">
    <location>
        <begin position="1"/>
        <end position="31"/>
    </location>
</feature>
<feature type="compositionally biased region" description="Pro residues" evidence="1">
    <location>
        <begin position="16"/>
        <end position="25"/>
    </location>
</feature>
<keyword evidence="3" id="KW-1185">Reference proteome</keyword>
<feature type="compositionally biased region" description="Low complexity" evidence="1">
    <location>
        <begin position="1"/>
        <end position="15"/>
    </location>
</feature>
<name>A0A1X6NVN8_PORUM</name>
<reference evidence="2 3" key="1">
    <citation type="submission" date="2017-03" db="EMBL/GenBank/DDBJ databases">
        <title>WGS assembly of Porphyra umbilicalis.</title>
        <authorList>
            <person name="Brawley S.H."/>
            <person name="Blouin N.A."/>
            <person name="Ficko-Blean E."/>
            <person name="Wheeler G.L."/>
            <person name="Lohr M."/>
            <person name="Goodson H.V."/>
            <person name="Jenkins J.W."/>
            <person name="Blaby-Haas C.E."/>
            <person name="Helliwell K.E."/>
            <person name="Chan C."/>
            <person name="Marriage T."/>
            <person name="Bhattacharya D."/>
            <person name="Klein A.S."/>
            <person name="Badis Y."/>
            <person name="Brodie J."/>
            <person name="Cao Y."/>
            <person name="Collen J."/>
            <person name="Dittami S.M."/>
            <person name="Gachon C.M."/>
            <person name="Green B.R."/>
            <person name="Karpowicz S."/>
            <person name="Kim J.W."/>
            <person name="Kudahl U."/>
            <person name="Lin S."/>
            <person name="Michel G."/>
            <person name="Mittag M."/>
            <person name="Olson B.J."/>
            <person name="Pangilinan J."/>
            <person name="Peng Y."/>
            <person name="Qiu H."/>
            <person name="Shu S."/>
            <person name="Singer J.T."/>
            <person name="Smith A.G."/>
            <person name="Sprecher B.N."/>
            <person name="Wagner V."/>
            <person name="Wang W."/>
            <person name="Wang Z.-Y."/>
            <person name="Yan J."/>
            <person name="Yarish C."/>
            <person name="Zoeuner-Riek S."/>
            <person name="Zhuang Y."/>
            <person name="Zou Y."/>
            <person name="Lindquist E.A."/>
            <person name="Grimwood J."/>
            <person name="Barry K."/>
            <person name="Rokhsar D.S."/>
            <person name="Schmutz J."/>
            <person name="Stiller J.W."/>
            <person name="Grossman A.R."/>
            <person name="Prochnik S.E."/>
        </authorList>
    </citation>
    <scope>NUCLEOTIDE SEQUENCE [LARGE SCALE GENOMIC DNA]</scope>
    <source>
        <strain evidence="2">4086291</strain>
    </source>
</reference>
<dbReference type="Proteomes" id="UP000218209">
    <property type="component" value="Unassembled WGS sequence"/>
</dbReference>
<dbReference type="AlphaFoldDB" id="A0A1X6NVN8"/>
<proteinExistence type="predicted"/>
<evidence type="ECO:0000313" key="2">
    <source>
        <dbReference type="EMBL" id="OSX72694.1"/>
    </source>
</evidence>
<feature type="compositionally biased region" description="Low complexity" evidence="1">
    <location>
        <begin position="79"/>
        <end position="94"/>
    </location>
</feature>
<dbReference type="EMBL" id="KV919044">
    <property type="protein sequence ID" value="OSX72694.1"/>
    <property type="molecule type" value="Genomic_DNA"/>
</dbReference>
<protein>
    <submittedName>
        <fullName evidence="2">Uncharacterized protein</fullName>
    </submittedName>
</protein>
<feature type="region of interest" description="Disordered" evidence="1">
    <location>
        <begin position="64"/>
        <end position="94"/>
    </location>
</feature>
<sequence>MDGPIPSVTASTAAPPSTPAAPVPDPTSFATRLPLSAPVVAAGTVPDEVQHAVAACSSSLVDLAPNPASHQDPNDSEPVRVAPTAPTATNARAPDLTKHETVRLANVPSDGEVAAGVMVSRGKMTREQMDAKKSPGEMWLVVVGAMFNSDKQFIVPKECSDLSINPNLHPPARTSQFLKAKWREKNFGTSGQHNPARWSTYSKGNKILDYIYILFRSHQMVLQLINPDIGVGGVEGNAASGQQICTRHTPSGRKKQRLVYPAFDALVQKSADMAAAAKKHADASELSSLSATLNNLKDACADPENIRTVED</sequence>
<evidence type="ECO:0000313" key="3">
    <source>
        <dbReference type="Proteomes" id="UP000218209"/>
    </source>
</evidence>
<accession>A0A1X6NVN8</accession>
<organism evidence="2 3">
    <name type="scientific">Porphyra umbilicalis</name>
    <name type="common">Purple laver</name>
    <name type="synonym">Red alga</name>
    <dbReference type="NCBI Taxonomy" id="2786"/>
    <lineage>
        <taxon>Eukaryota</taxon>
        <taxon>Rhodophyta</taxon>
        <taxon>Bangiophyceae</taxon>
        <taxon>Bangiales</taxon>
        <taxon>Bangiaceae</taxon>
        <taxon>Porphyra</taxon>
    </lineage>
</organism>